<gene>
    <name evidence="12" type="ORF">ERUC_LOCUS7570</name>
</gene>
<name>A0ABC8J7S4_ERUVS</name>
<sequence length="706" mass="77738">MRWLPQISFSSPSSSPSSSSSSSSLNLDRDRFHRRLFRFNRGRLTRQRKLRHLTDDDVLVQRRPDSSTSVDNVALNRSPSAYTSGPRSPSAVPLPLPLPLPEGGGGDSRNRIGRGGLDRDPGRLVADRTSSGPPLTSGANAVSCTNSPNNNNNNNRNGGYWVNIPTMSAPTSPYMSPVPSPQRKSTGHELPFFHLPPKSNQAWSAPDMPFDTSGLPPPAFYDFTAFSTDNSPINSPQPRSPRRQTPSSRPTSPLHSMLLSPEQSAAAPPRESVSSPLHPRMSTDVVTSGRSSNVHPLPLPPGAACPSPSGASSPVRYPQGTLKQDSFPMNSQWKKGKLIGRGTFGSVYVASNSETGALCAMKEVELFPDDPKSAECIKQLEQEIKLLSNLQHPNIVQYFGSEIVDDRFFIYLEYVHPGSINKYIRDHGGGTMTESVVRNFTRHILSGLAYLHSKKTVHRDIKGANLLVDASGVVKLADFGMAKHLTGQRADLSLKGSPYWMAPELMQAVMQKDSNPDLAFAVDIWSLGCTIIEMFTGKPPWSEFEGAAAMFKVMRDSPPIPESMSPEGKDFLRLCFQRNPAERPTASMLLEHRFLKNSVQSTSPRNSDVSNCSHLLNGMNIKEPNTRREKPNFKLDQVPRARNVTSSESESWQQQQQQQYRSPDLTGTVPRLSPRSTLEAIPSPSPSQRPKPSTDRRRICISSDQV</sequence>
<keyword evidence="4 9" id="KW-0547">Nucleotide-binding</keyword>
<dbReference type="EC" id="2.7.11.25" evidence="2"/>
<feature type="domain" description="Protein kinase" evidence="11">
    <location>
        <begin position="333"/>
        <end position="595"/>
    </location>
</feature>
<keyword evidence="3" id="KW-0808">Transferase</keyword>
<dbReference type="InterPro" id="IPR017441">
    <property type="entry name" value="Protein_kinase_ATP_BS"/>
</dbReference>
<evidence type="ECO:0000256" key="1">
    <source>
        <dbReference type="ARBA" id="ARBA00006529"/>
    </source>
</evidence>
<dbReference type="PRINTS" id="PR00109">
    <property type="entry name" value="TYRKINASE"/>
</dbReference>
<organism evidence="12 13">
    <name type="scientific">Eruca vesicaria subsp. sativa</name>
    <name type="common">Garden rocket</name>
    <name type="synonym">Eruca sativa</name>
    <dbReference type="NCBI Taxonomy" id="29727"/>
    <lineage>
        <taxon>Eukaryota</taxon>
        <taxon>Viridiplantae</taxon>
        <taxon>Streptophyta</taxon>
        <taxon>Embryophyta</taxon>
        <taxon>Tracheophyta</taxon>
        <taxon>Spermatophyta</taxon>
        <taxon>Magnoliopsida</taxon>
        <taxon>eudicotyledons</taxon>
        <taxon>Gunneridae</taxon>
        <taxon>Pentapetalae</taxon>
        <taxon>rosids</taxon>
        <taxon>malvids</taxon>
        <taxon>Brassicales</taxon>
        <taxon>Brassicaceae</taxon>
        <taxon>Brassiceae</taxon>
        <taxon>Eruca</taxon>
    </lineage>
</organism>
<dbReference type="GO" id="GO:0005524">
    <property type="term" value="F:ATP binding"/>
    <property type="evidence" value="ECO:0007669"/>
    <property type="project" value="UniProtKB-UniRule"/>
</dbReference>
<comment type="caution">
    <text evidence="12">The sequence shown here is derived from an EMBL/GenBank/DDBJ whole genome shotgun (WGS) entry which is preliminary data.</text>
</comment>
<feature type="binding site" evidence="9">
    <location>
        <position position="362"/>
    </location>
    <ligand>
        <name>ATP</name>
        <dbReference type="ChEBI" id="CHEBI:30616"/>
    </ligand>
</feature>
<feature type="compositionally biased region" description="Basic and acidic residues" evidence="10">
    <location>
        <begin position="116"/>
        <end position="126"/>
    </location>
</feature>
<dbReference type="EMBL" id="CAKOAT010083932">
    <property type="protein sequence ID" value="CAH8316018.1"/>
    <property type="molecule type" value="Genomic_DNA"/>
</dbReference>
<evidence type="ECO:0000259" key="11">
    <source>
        <dbReference type="PROSITE" id="PS50011"/>
    </source>
</evidence>
<feature type="compositionally biased region" description="Polar residues" evidence="10">
    <location>
        <begin position="66"/>
        <end position="87"/>
    </location>
</feature>
<dbReference type="Gene3D" id="1.10.510.10">
    <property type="entry name" value="Transferase(Phosphotransferase) domain 1"/>
    <property type="match status" value="1"/>
</dbReference>
<protein>
    <recommendedName>
        <fullName evidence="2">mitogen-activated protein kinase kinase kinase</fullName>
        <ecNumber evidence="2">2.7.11.25</ecNumber>
    </recommendedName>
</protein>
<dbReference type="PANTHER" id="PTHR48016">
    <property type="entry name" value="MAP KINASE KINASE KINASE SSK2-RELATED-RELATED"/>
    <property type="match status" value="1"/>
</dbReference>
<dbReference type="PROSITE" id="PS50011">
    <property type="entry name" value="PROTEIN_KINASE_DOM"/>
    <property type="match status" value="1"/>
</dbReference>
<evidence type="ECO:0000256" key="6">
    <source>
        <dbReference type="ARBA" id="ARBA00022840"/>
    </source>
</evidence>
<comment type="catalytic activity">
    <reaction evidence="7">
        <text>L-threonyl-[protein] + ATP = O-phospho-L-threonyl-[protein] + ADP + H(+)</text>
        <dbReference type="Rhea" id="RHEA:46608"/>
        <dbReference type="Rhea" id="RHEA-COMP:11060"/>
        <dbReference type="Rhea" id="RHEA-COMP:11605"/>
        <dbReference type="ChEBI" id="CHEBI:15378"/>
        <dbReference type="ChEBI" id="CHEBI:30013"/>
        <dbReference type="ChEBI" id="CHEBI:30616"/>
        <dbReference type="ChEBI" id="CHEBI:61977"/>
        <dbReference type="ChEBI" id="CHEBI:456216"/>
        <dbReference type="EC" id="2.7.11.25"/>
    </reaction>
</comment>
<dbReference type="Proteomes" id="UP001642260">
    <property type="component" value="Unassembled WGS sequence"/>
</dbReference>
<dbReference type="PROSITE" id="PS00107">
    <property type="entry name" value="PROTEIN_KINASE_ATP"/>
    <property type="match status" value="1"/>
</dbReference>
<dbReference type="InterPro" id="IPR000719">
    <property type="entry name" value="Prot_kinase_dom"/>
</dbReference>
<dbReference type="GO" id="GO:0004709">
    <property type="term" value="F:MAP kinase kinase kinase activity"/>
    <property type="evidence" value="ECO:0007669"/>
    <property type="project" value="UniProtKB-EC"/>
</dbReference>
<dbReference type="AlphaFoldDB" id="A0ABC8J7S4"/>
<evidence type="ECO:0000256" key="10">
    <source>
        <dbReference type="SAM" id="MobiDB-lite"/>
    </source>
</evidence>
<feature type="compositionally biased region" description="Low complexity" evidence="10">
    <location>
        <begin position="8"/>
        <end position="26"/>
    </location>
</feature>
<feature type="compositionally biased region" description="Low complexity" evidence="10">
    <location>
        <begin position="243"/>
        <end position="253"/>
    </location>
</feature>
<evidence type="ECO:0000313" key="12">
    <source>
        <dbReference type="EMBL" id="CAH8316018.1"/>
    </source>
</evidence>
<comment type="catalytic activity">
    <reaction evidence="8">
        <text>L-seryl-[protein] + ATP = O-phospho-L-seryl-[protein] + ADP + H(+)</text>
        <dbReference type="Rhea" id="RHEA:17989"/>
        <dbReference type="Rhea" id="RHEA-COMP:9863"/>
        <dbReference type="Rhea" id="RHEA-COMP:11604"/>
        <dbReference type="ChEBI" id="CHEBI:15378"/>
        <dbReference type="ChEBI" id="CHEBI:29999"/>
        <dbReference type="ChEBI" id="CHEBI:30616"/>
        <dbReference type="ChEBI" id="CHEBI:83421"/>
        <dbReference type="ChEBI" id="CHEBI:456216"/>
        <dbReference type="EC" id="2.7.11.25"/>
    </reaction>
</comment>
<keyword evidence="5" id="KW-0418">Kinase</keyword>
<feature type="compositionally biased region" description="Polar residues" evidence="10">
    <location>
        <begin position="284"/>
        <end position="294"/>
    </location>
</feature>
<dbReference type="SMART" id="SM00220">
    <property type="entry name" value="S_TKc"/>
    <property type="match status" value="1"/>
</dbReference>
<dbReference type="Pfam" id="PF00069">
    <property type="entry name" value="Pkinase"/>
    <property type="match status" value="1"/>
</dbReference>
<evidence type="ECO:0000256" key="5">
    <source>
        <dbReference type="ARBA" id="ARBA00022777"/>
    </source>
</evidence>
<feature type="region of interest" description="Disordered" evidence="10">
    <location>
        <begin position="63"/>
        <end position="160"/>
    </location>
</feature>
<evidence type="ECO:0000313" key="13">
    <source>
        <dbReference type="Proteomes" id="UP001642260"/>
    </source>
</evidence>
<dbReference type="InterPro" id="IPR011009">
    <property type="entry name" value="Kinase-like_dom_sf"/>
</dbReference>
<feature type="compositionally biased region" description="Polar residues" evidence="10">
    <location>
        <begin position="643"/>
        <end position="652"/>
    </location>
</feature>
<dbReference type="SUPFAM" id="SSF56112">
    <property type="entry name" value="Protein kinase-like (PK-like)"/>
    <property type="match status" value="1"/>
</dbReference>
<keyword evidence="13" id="KW-1185">Reference proteome</keyword>
<comment type="similarity">
    <text evidence="1">Belongs to the protein kinase superfamily. STE Ser/Thr protein kinase family. MAP kinase kinase kinase subfamily.</text>
</comment>
<evidence type="ECO:0000256" key="3">
    <source>
        <dbReference type="ARBA" id="ARBA00022679"/>
    </source>
</evidence>
<evidence type="ECO:0000256" key="4">
    <source>
        <dbReference type="ARBA" id="ARBA00022741"/>
    </source>
</evidence>
<accession>A0ABC8J7S4</accession>
<evidence type="ECO:0000256" key="2">
    <source>
        <dbReference type="ARBA" id="ARBA00012406"/>
    </source>
</evidence>
<feature type="compositionally biased region" description="Polar residues" evidence="10">
    <location>
        <begin position="128"/>
        <end position="145"/>
    </location>
</feature>
<feature type="region of interest" description="Disordered" evidence="10">
    <location>
        <begin position="1"/>
        <end position="26"/>
    </location>
</feature>
<keyword evidence="6 9" id="KW-0067">ATP-binding</keyword>
<dbReference type="InterPro" id="IPR050538">
    <property type="entry name" value="MAP_kinase_kinase_kinase"/>
</dbReference>
<dbReference type="InterPro" id="IPR001245">
    <property type="entry name" value="Ser-Thr/Tyr_kinase_cat_dom"/>
</dbReference>
<feature type="region of interest" description="Disordered" evidence="10">
    <location>
        <begin position="221"/>
        <end position="328"/>
    </location>
</feature>
<evidence type="ECO:0000256" key="8">
    <source>
        <dbReference type="ARBA" id="ARBA00048329"/>
    </source>
</evidence>
<evidence type="ECO:0000256" key="7">
    <source>
        <dbReference type="ARBA" id="ARBA00047559"/>
    </source>
</evidence>
<feature type="region of interest" description="Disordered" evidence="10">
    <location>
        <begin position="639"/>
        <end position="706"/>
    </location>
</feature>
<reference evidence="12 13" key="1">
    <citation type="submission" date="2022-03" db="EMBL/GenBank/DDBJ databases">
        <authorList>
            <person name="Macdonald S."/>
            <person name="Ahmed S."/>
            <person name="Newling K."/>
        </authorList>
    </citation>
    <scope>NUCLEOTIDE SEQUENCE [LARGE SCALE GENOMIC DNA]</scope>
</reference>
<evidence type="ECO:0000256" key="9">
    <source>
        <dbReference type="PROSITE-ProRule" id="PRU10141"/>
    </source>
</evidence>
<feature type="compositionally biased region" description="Low complexity" evidence="10">
    <location>
        <begin position="304"/>
        <end position="314"/>
    </location>
</feature>
<proteinExistence type="inferred from homology"/>
<feature type="compositionally biased region" description="Polar residues" evidence="10">
    <location>
        <begin position="225"/>
        <end position="234"/>
    </location>
</feature>
<feature type="compositionally biased region" description="Low complexity" evidence="10">
    <location>
        <begin position="146"/>
        <end position="157"/>
    </location>
</feature>
<dbReference type="PANTHER" id="PTHR48016:SF5">
    <property type="entry name" value="MITOGEN-ACTIVATED PROTEIN KINASE KINASE KINASE 5"/>
    <property type="match status" value="1"/>
</dbReference>
<dbReference type="FunFam" id="1.10.510.10:FF:000357">
    <property type="entry name" value="Mitogen-activated protein kinase kinase kinase 5"/>
    <property type="match status" value="1"/>
</dbReference>